<evidence type="ECO:0008006" key="4">
    <source>
        <dbReference type="Google" id="ProtNLM"/>
    </source>
</evidence>
<proteinExistence type="predicted"/>
<organism evidence="2 3">
    <name type="scientific">Hypsibius exemplaris</name>
    <name type="common">Freshwater tardigrade</name>
    <dbReference type="NCBI Taxonomy" id="2072580"/>
    <lineage>
        <taxon>Eukaryota</taxon>
        <taxon>Metazoa</taxon>
        <taxon>Ecdysozoa</taxon>
        <taxon>Tardigrada</taxon>
        <taxon>Eutardigrada</taxon>
        <taxon>Parachela</taxon>
        <taxon>Hypsibioidea</taxon>
        <taxon>Hypsibiidae</taxon>
        <taxon>Hypsibius</taxon>
    </lineage>
</organism>
<feature type="transmembrane region" description="Helical" evidence="1">
    <location>
        <begin position="34"/>
        <end position="55"/>
    </location>
</feature>
<protein>
    <recommendedName>
        <fullName evidence="4">G-protein coupled receptors family 1 profile domain-containing protein</fullName>
    </recommendedName>
</protein>
<dbReference type="SUPFAM" id="SSF81321">
    <property type="entry name" value="Family A G protein-coupled receptor-like"/>
    <property type="match status" value="1"/>
</dbReference>
<keyword evidence="1" id="KW-1133">Transmembrane helix</keyword>
<feature type="transmembrane region" description="Helical" evidence="1">
    <location>
        <begin position="67"/>
        <end position="88"/>
    </location>
</feature>
<dbReference type="AlphaFoldDB" id="A0A9X6NIJ1"/>
<keyword evidence="1" id="KW-0812">Transmembrane</keyword>
<name>A0A9X6NIJ1_HYPEX</name>
<evidence type="ECO:0000313" key="3">
    <source>
        <dbReference type="Proteomes" id="UP000192578"/>
    </source>
</evidence>
<keyword evidence="3" id="KW-1185">Reference proteome</keyword>
<reference evidence="3" key="1">
    <citation type="submission" date="2017-01" db="EMBL/GenBank/DDBJ databases">
        <title>Comparative genomics of anhydrobiosis in the tardigrade Hypsibius dujardini.</title>
        <authorList>
            <person name="Yoshida Y."/>
            <person name="Koutsovoulos G."/>
            <person name="Laetsch D."/>
            <person name="Stevens L."/>
            <person name="Kumar S."/>
            <person name="Horikawa D."/>
            <person name="Ishino K."/>
            <person name="Komine S."/>
            <person name="Tomita M."/>
            <person name="Blaxter M."/>
            <person name="Arakawa K."/>
        </authorList>
    </citation>
    <scope>NUCLEOTIDE SEQUENCE [LARGE SCALE GENOMIC DNA]</scope>
    <source>
        <strain evidence="3">Z151</strain>
    </source>
</reference>
<dbReference type="Gene3D" id="1.20.1070.10">
    <property type="entry name" value="Rhodopsin 7-helix transmembrane proteins"/>
    <property type="match status" value="1"/>
</dbReference>
<dbReference type="EMBL" id="MTYJ01000431">
    <property type="protein sequence ID" value="OWA54610.1"/>
    <property type="molecule type" value="Genomic_DNA"/>
</dbReference>
<dbReference type="OrthoDB" id="10566435at2759"/>
<comment type="caution">
    <text evidence="2">The sequence shown here is derived from an EMBL/GenBank/DDBJ whole genome shotgun (WGS) entry which is preliminary data.</text>
</comment>
<sequence>MRLNTVDENVTVPAVRQHSSRGRKQKKLRSHDRVLAYFVVGVVVCWTPNHLYYLLVDIINYGNATFLAIQFFVQFTHSWINPILCFMATRQLREAVSDLLFHRS</sequence>
<evidence type="ECO:0000313" key="2">
    <source>
        <dbReference type="EMBL" id="OWA54610.1"/>
    </source>
</evidence>
<accession>A0A9X6NIJ1</accession>
<evidence type="ECO:0000256" key="1">
    <source>
        <dbReference type="SAM" id="Phobius"/>
    </source>
</evidence>
<dbReference type="Proteomes" id="UP000192578">
    <property type="component" value="Unassembled WGS sequence"/>
</dbReference>
<keyword evidence="1" id="KW-0472">Membrane</keyword>
<gene>
    <name evidence="2" type="ORF">BV898_19009</name>
</gene>